<accession>A0ACC2V6V8</accession>
<evidence type="ECO:0000313" key="1">
    <source>
        <dbReference type="EMBL" id="KAJ9094724.1"/>
    </source>
</evidence>
<gene>
    <name evidence="1" type="ORF">QFC21_005882</name>
</gene>
<sequence>MARLSLDPVLPLPRLRGSDDANTTTLPPINFLDGPGPSRTGRPHSQSVSSMTSPYSIYSSSTGSNSASASFVNLRSSFMNQSPPGNRYPLPPVTGYHSQTHSSGARDREPTHPSLLSASLHRHHSASALPPGAHGPAYASTYQVSAPATNRHHSQTPPVYYHSPYDYDPPTTRKRRSSTNGSRISLLGGAAADPSPSSSEPRRLRGDSTGESDHGRGSGTNSPHMTPRTSFHMTPAPVPTHTPGSAASIRRRQQQQPQHGFAVPGQSPGGPQQQNTLPPVLPQTTSSSVPNADPSAVRRLAHLQCEQRRRESINGGFTTLRSILPETTNADSKAAILQKAINYIQNLEQVIRASGGKIESAVILSRPDASAGPARKIQNPPLSTSTSEVTSPSHSEHRGTSEEPLRASPWQPDSKHNVEGEDDAMSPIRDAAEDMAVDMELEDTGSTTDTPRRPSTTGKRGALYLLGSVASAAAAAVTFDSKPRTNGTSHTHSHSHDAGFAQQPGSTTSSTRNRLGFLKPSASADAATPHVHPRIPDEKHLDMHEERSKVDGVSWQHVERARV</sequence>
<comment type="caution">
    <text evidence="1">The sequence shown here is derived from an EMBL/GenBank/DDBJ whole genome shotgun (WGS) entry which is preliminary data.</text>
</comment>
<dbReference type="Proteomes" id="UP001227268">
    <property type="component" value="Unassembled WGS sequence"/>
</dbReference>
<reference evidence="1" key="1">
    <citation type="submission" date="2023-04" db="EMBL/GenBank/DDBJ databases">
        <title>Draft Genome sequencing of Naganishia species isolated from polar environments using Oxford Nanopore Technology.</title>
        <authorList>
            <person name="Leo P."/>
            <person name="Venkateswaran K."/>
        </authorList>
    </citation>
    <scope>NUCLEOTIDE SEQUENCE</scope>
    <source>
        <strain evidence="1">MNA-CCFEE 5423</strain>
    </source>
</reference>
<dbReference type="EMBL" id="JASBWT010000024">
    <property type="protein sequence ID" value="KAJ9094724.1"/>
    <property type="molecule type" value="Genomic_DNA"/>
</dbReference>
<protein>
    <submittedName>
        <fullName evidence="1">Uncharacterized protein</fullName>
    </submittedName>
</protein>
<keyword evidence="2" id="KW-1185">Reference proteome</keyword>
<evidence type="ECO:0000313" key="2">
    <source>
        <dbReference type="Proteomes" id="UP001227268"/>
    </source>
</evidence>
<organism evidence="1 2">
    <name type="scientific">Naganishia friedmannii</name>
    <dbReference type="NCBI Taxonomy" id="89922"/>
    <lineage>
        <taxon>Eukaryota</taxon>
        <taxon>Fungi</taxon>
        <taxon>Dikarya</taxon>
        <taxon>Basidiomycota</taxon>
        <taxon>Agaricomycotina</taxon>
        <taxon>Tremellomycetes</taxon>
        <taxon>Filobasidiales</taxon>
        <taxon>Filobasidiaceae</taxon>
        <taxon>Naganishia</taxon>
    </lineage>
</organism>
<name>A0ACC2V6V8_9TREE</name>
<proteinExistence type="predicted"/>